<evidence type="ECO:0000313" key="3">
    <source>
        <dbReference type="Proteomes" id="UP000499080"/>
    </source>
</evidence>
<evidence type="ECO:0000256" key="1">
    <source>
        <dbReference type="SAM" id="MobiDB-lite"/>
    </source>
</evidence>
<proteinExistence type="predicted"/>
<gene>
    <name evidence="2" type="ORF">AVEN_262250_1</name>
</gene>
<reference evidence="2 3" key="1">
    <citation type="journal article" date="2019" name="Sci. Rep.">
        <title>Orb-weaving spider Araneus ventricosus genome elucidates the spidroin gene catalogue.</title>
        <authorList>
            <person name="Kono N."/>
            <person name="Nakamura H."/>
            <person name="Ohtoshi R."/>
            <person name="Moran D.A.P."/>
            <person name="Shinohara A."/>
            <person name="Yoshida Y."/>
            <person name="Fujiwara M."/>
            <person name="Mori M."/>
            <person name="Tomita M."/>
            <person name="Arakawa K."/>
        </authorList>
    </citation>
    <scope>NUCLEOTIDE SEQUENCE [LARGE SCALE GENOMIC DNA]</scope>
</reference>
<organism evidence="2 3">
    <name type="scientific">Araneus ventricosus</name>
    <name type="common">Orbweaver spider</name>
    <name type="synonym">Epeira ventricosa</name>
    <dbReference type="NCBI Taxonomy" id="182803"/>
    <lineage>
        <taxon>Eukaryota</taxon>
        <taxon>Metazoa</taxon>
        <taxon>Ecdysozoa</taxon>
        <taxon>Arthropoda</taxon>
        <taxon>Chelicerata</taxon>
        <taxon>Arachnida</taxon>
        <taxon>Araneae</taxon>
        <taxon>Araneomorphae</taxon>
        <taxon>Entelegynae</taxon>
        <taxon>Araneoidea</taxon>
        <taxon>Araneidae</taxon>
        <taxon>Araneus</taxon>
    </lineage>
</organism>
<protein>
    <submittedName>
        <fullName evidence="2">Uncharacterized protein</fullName>
    </submittedName>
</protein>
<evidence type="ECO:0000313" key="2">
    <source>
        <dbReference type="EMBL" id="GBL87754.1"/>
    </source>
</evidence>
<feature type="region of interest" description="Disordered" evidence="1">
    <location>
        <begin position="33"/>
        <end position="78"/>
    </location>
</feature>
<comment type="caution">
    <text evidence="2">The sequence shown here is derived from an EMBL/GenBank/DDBJ whole genome shotgun (WGS) entry which is preliminary data.</text>
</comment>
<dbReference type="EMBL" id="BGPR01082581">
    <property type="protein sequence ID" value="GBL87754.1"/>
    <property type="molecule type" value="Genomic_DNA"/>
</dbReference>
<sequence length="104" mass="11613">MTPKYKKTKRIDLDSRGFGIWICLAQVFTEESGCPPEVTTPLHPSRTSRRPLGPFYPNTRSRGAKMNKTIPSQSTDRSGLLASSRITCKAMACQGDFEIDEFSL</sequence>
<name>A0A4Y2B9K4_ARAVE</name>
<accession>A0A4Y2B9K4</accession>
<dbReference type="Proteomes" id="UP000499080">
    <property type="component" value="Unassembled WGS sequence"/>
</dbReference>
<keyword evidence="3" id="KW-1185">Reference proteome</keyword>
<dbReference type="AlphaFoldDB" id="A0A4Y2B9K4"/>